<accession>A0AC35U9L9</accession>
<sequence length="225" mass="25318">MKQLFSENVKVKEKAIGIITRSSGEVRNVETLLNHILLEYKDNSEVNGIIFSLKEDNSGMLRKKKRAGRPNATCQNVKVKEKAIGIITRSSGEVRNVETLLNHILLEYKDNSEVNGIICSLKEDNSGMLRKKKRAGRPNATCQNVKVKEKAIGIITRSSGEVRNVETLLNHILLEYKDNSEVNGIIFSLKEDNSGMLRKKKRAGRPNATCRLAELRVQYGENLNK</sequence>
<evidence type="ECO:0000313" key="1">
    <source>
        <dbReference type="Proteomes" id="UP000095286"/>
    </source>
</evidence>
<reference evidence="2" key="1">
    <citation type="submission" date="2016-11" db="UniProtKB">
        <authorList>
            <consortium name="WormBaseParasite"/>
        </authorList>
    </citation>
    <scope>IDENTIFICATION</scope>
    <source>
        <strain evidence="2">KR3021</strain>
    </source>
</reference>
<protein>
    <submittedName>
        <fullName evidence="2">DHHA2 domain-containing protein</fullName>
    </submittedName>
</protein>
<evidence type="ECO:0000313" key="2">
    <source>
        <dbReference type="WBParaSite" id="RSKR_0000903666.1"/>
    </source>
</evidence>
<proteinExistence type="predicted"/>
<organism evidence="1 2">
    <name type="scientific">Rhabditophanes sp. KR3021</name>
    <dbReference type="NCBI Taxonomy" id="114890"/>
    <lineage>
        <taxon>Eukaryota</taxon>
        <taxon>Metazoa</taxon>
        <taxon>Ecdysozoa</taxon>
        <taxon>Nematoda</taxon>
        <taxon>Chromadorea</taxon>
        <taxon>Rhabditida</taxon>
        <taxon>Tylenchina</taxon>
        <taxon>Panagrolaimomorpha</taxon>
        <taxon>Strongyloidoidea</taxon>
        <taxon>Alloionematidae</taxon>
        <taxon>Rhabditophanes</taxon>
    </lineage>
</organism>
<name>A0AC35U9L9_9BILA</name>
<dbReference type="WBParaSite" id="RSKR_0000903666.1">
    <property type="protein sequence ID" value="RSKR_0000903666.1"/>
    <property type="gene ID" value="RSKR_0000903666"/>
</dbReference>
<dbReference type="Proteomes" id="UP000095286">
    <property type="component" value="Unplaced"/>
</dbReference>